<dbReference type="PANTHER" id="PTHR23287">
    <property type="entry name" value="RUBY-EYE2-LIKE PROTEIN"/>
    <property type="match status" value="1"/>
</dbReference>
<keyword evidence="2" id="KW-1185">Reference proteome</keyword>
<proteinExistence type="predicted"/>
<evidence type="ECO:0000313" key="2">
    <source>
        <dbReference type="Proteomes" id="UP001162483"/>
    </source>
</evidence>
<gene>
    <name evidence="1" type="ORF">SPARVUS_LOCUS13892245</name>
</gene>
<dbReference type="SUPFAM" id="SSF50985">
    <property type="entry name" value="RCC1/BLIP-II"/>
    <property type="match status" value="1"/>
</dbReference>
<dbReference type="Pfam" id="PF06462">
    <property type="entry name" value="Hyd_WA"/>
    <property type="match status" value="2"/>
</dbReference>
<name>A0ABN9GCG9_9NEOB</name>
<feature type="non-terminal residue" evidence="1">
    <location>
        <position position="259"/>
    </location>
</feature>
<organism evidence="1 2">
    <name type="scientific">Staurois parvus</name>
    <dbReference type="NCBI Taxonomy" id="386267"/>
    <lineage>
        <taxon>Eukaryota</taxon>
        <taxon>Metazoa</taxon>
        <taxon>Chordata</taxon>
        <taxon>Craniata</taxon>
        <taxon>Vertebrata</taxon>
        <taxon>Euteleostomi</taxon>
        <taxon>Amphibia</taxon>
        <taxon>Batrachia</taxon>
        <taxon>Anura</taxon>
        <taxon>Neobatrachia</taxon>
        <taxon>Ranoidea</taxon>
        <taxon>Ranidae</taxon>
        <taxon>Staurois</taxon>
    </lineage>
</organism>
<sequence length="259" mass="28693">MMVWSQQSQCQPSLLGVNSSGVWITSEKNEFHVAKGNLIGTYWHHIVPRGTASTTKWINVFASPSPSSEGNVLWISQSRKDLFCLSDLTTPYRPSTVQLPPDTEMVHMSACADAVWALDGHGGVLIRTLSKTCPTGMHWTRLDLSQLGPVRLCSLSCGNQNIWACDTSGVVYFRVGTQPLNPSMMLPAWIMIEPPIQPVGINLISVFSSPNDHMLWTLDNKCNVYVRMGITDEMPVGIDWEHVPGLQACQLVVSVRTVW</sequence>
<dbReference type="InterPro" id="IPR009091">
    <property type="entry name" value="RCC1/BLIP-II"/>
</dbReference>
<dbReference type="SMART" id="SM00706">
    <property type="entry name" value="TECPR"/>
    <property type="match status" value="3"/>
</dbReference>
<evidence type="ECO:0000313" key="1">
    <source>
        <dbReference type="EMBL" id="CAI9607109.1"/>
    </source>
</evidence>
<dbReference type="Proteomes" id="UP001162483">
    <property type="component" value="Unassembled WGS sequence"/>
</dbReference>
<dbReference type="EMBL" id="CATNWA010018393">
    <property type="protein sequence ID" value="CAI9607109.1"/>
    <property type="molecule type" value="Genomic_DNA"/>
</dbReference>
<dbReference type="PANTHER" id="PTHR23287:SF16">
    <property type="entry name" value="TECTONIN BETA-PROPELLER REPEAT-CONTAINING PROTEIN 2"/>
    <property type="match status" value="1"/>
</dbReference>
<accession>A0ABN9GCG9</accession>
<reference evidence="1" key="1">
    <citation type="submission" date="2023-05" db="EMBL/GenBank/DDBJ databases">
        <authorList>
            <person name="Stuckert A."/>
        </authorList>
    </citation>
    <scope>NUCLEOTIDE SEQUENCE</scope>
</reference>
<protein>
    <submittedName>
        <fullName evidence="1">Uncharacterized protein</fullName>
    </submittedName>
</protein>
<comment type="caution">
    <text evidence="1">The sequence shown here is derived from an EMBL/GenBank/DDBJ whole genome shotgun (WGS) entry which is preliminary data.</text>
</comment>
<dbReference type="InterPro" id="IPR006624">
    <property type="entry name" value="Beta-propeller_rpt_TECPR"/>
</dbReference>